<evidence type="ECO:0000256" key="4">
    <source>
        <dbReference type="ARBA" id="ARBA00022989"/>
    </source>
</evidence>
<organism evidence="8 9">
    <name type="scientific">Metabacillus malikii</name>
    <dbReference type="NCBI Taxonomy" id="1504265"/>
    <lineage>
        <taxon>Bacteria</taxon>
        <taxon>Bacillati</taxon>
        <taxon>Bacillota</taxon>
        <taxon>Bacilli</taxon>
        <taxon>Bacillales</taxon>
        <taxon>Bacillaceae</taxon>
        <taxon>Metabacillus</taxon>
    </lineage>
</organism>
<accession>A0ABT9ZBB1</accession>
<dbReference type="RefSeq" id="WP_307336765.1">
    <property type="nucleotide sequence ID" value="NZ_JAUSUD010000002.1"/>
</dbReference>
<dbReference type="InterPro" id="IPR051449">
    <property type="entry name" value="ABC-2_transporter_component"/>
</dbReference>
<dbReference type="Gene3D" id="3.40.1710.10">
    <property type="entry name" value="abc type-2 transporter like domain"/>
    <property type="match status" value="1"/>
</dbReference>
<proteinExistence type="predicted"/>
<evidence type="ECO:0000313" key="9">
    <source>
        <dbReference type="Proteomes" id="UP001234495"/>
    </source>
</evidence>
<keyword evidence="2" id="KW-1003">Cell membrane</keyword>
<gene>
    <name evidence="8" type="ORF">J2S19_000541</name>
</gene>
<feature type="transmembrane region" description="Helical" evidence="6">
    <location>
        <begin position="281"/>
        <end position="302"/>
    </location>
</feature>
<evidence type="ECO:0000256" key="1">
    <source>
        <dbReference type="ARBA" id="ARBA00004651"/>
    </source>
</evidence>
<dbReference type="Pfam" id="PF12698">
    <property type="entry name" value="ABC2_membrane_3"/>
    <property type="match status" value="1"/>
</dbReference>
<dbReference type="InterPro" id="IPR013525">
    <property type="entry name" value="ABC2_TM"/>
</dbReference>
<evidence type="ECO:0000256" key="5">
    <source>
        <dbReference type="ARBA" id="ARBA00023136"/>
    </source>
</evidence>
<dbReference type="PANTHER" id="PTHR30294">
    <property type="entry name" value="MEMBRANE COMPONENT OF ABC TRANSPORTER YHHJ-RELATED"/>
    <property type="match status" value="1"/>
</dbReference>
<feature type="transmembrane region" description="Helical" evidence="6">
    <location>
        <begin position="246"/>
        <end position="269"/>
    </location>
</feature>
<dbReference type="Proteomes" id="UP001234495">
    <property type="component" value="Unassembled WGS sequence"/>
</dbReference>
<dbReference type="PANTHER" id="PTHR30294:SF29">
    <property type="entry name" value="MULTIDRUG ABC TRANSPORTER PERMEASE YBHS-RELATED"/>
    <property type="match status" value="1"/>
</dbReference>
<feature type="transmembrane region" description="Helical" evidence="6">
    <location>
        <begin position="207"/>
        <end position="226"/>
    </location>
</feature>
<sequence>MKLMLMKLLQLVKKPAMLILLVGPVLLTLLFGTVIESQQEEYVIPIAIIDHDKSSMSKTITNRIKEQKRLVIHEVTKEEAEELLAKKEIDSAFHFKEGFQQMLLQEKREGLIEIKIVPASIAYPIVREVIASEVTRMTSAVKAANQVVNLYNQYETEVSNPKVIWNEAFAYTESQWDPVPLMTIDYREATKMATNDVTMSTSFSPFLGLWGFFTMITSFLLSDWIIKERRNVFSRIRTSYYGIPNYLLQTASAMFIFQMIQSTISFLMMTQYNYIDFDPSIILLMFIYCFISIGMAVFAATFFQQVGSYYVSSILISLATSIFSGSLFPIGEFLGKVEIITTYFPQALLIVSEGTTRHVSEIIILIITGVFLWGWSIWRLQINDKH</sequence>
<keyword evidence="9" id="KW-1185">Reference proteome</keyword>
<feature type="transmembrane region" description="Helical" evidence="6">
    <location>
        <begin position="309"/>
        <end position="328"/>
    </location>
</feature>
<evidence type="ECO:0000256" key="3">
    <source>
        <dbReference type="ARBA" id="ARBA00022692"/>
    </source>
</evidence>
<keyword evidence="4 6" id="KW-1133">Transmembrane helix</keyword>
<reference evidence="8 9" key="1">
    <citation type="submission" date="2023-07" db="EMBL/GenBank/DDBJ databases">
        <title>Genomic Encyclopedia of Type Strains, Phase IV (KMG-IV): sequencing the most valuable type-strain genomes for metagenomic binning, comparative biology and taxonomic classification.</title>
        <authorList>
            <person name="Goeker M."/>
        </authorList>
    </citation>
    <scope>NUCLEOTIDE SEQUENCE [LARGE SCALE GENOMIC DNA]</scope>
    <source>
        <strain evidence="8 9">DSM 29005</strain>
    </source>
</reference>
<evidence type="ECO:0000313" key="8">
    <source>
        <dbReference type="EMBL" id="MDQ0229290.1"/>
    </source>
</evidence>
<keyword evidence="5 6" id="KW-0472">Membrane</keyword>
<evidence type="ECO:0000259" key="7">
    <source>
        <dbReference type="Pfam" id="PF12698"/>
    </source>
</evidence>
<comment type="caution">
    <text evidence="8">The sequence shown here is derived from an EMBL/GenBank/DDBJ whole genome shotgun (WGS) entry which is preliminary data.</text>
</comment>
<evidence type="ECO:0000256" key="2">
    <source>
        <dbReference type="ARBA" id="ARBA00022475"/>
    </source>
</evidence>
<protein>
    <submittedName>
        <fullName evidence="8">ABC-2 type transport system permease protein</fullName>
    </submittedName>
</protein>
<feature type="domain" description="ABC-2 type transporter transmembrane" evidence="7">
    <location>
        <begin position="17"/>
        <end position="351"/>
    </location>
</feature>
<keyword evidence="3 6" id="KW-0812">Transmembrane</keyword>
<evidence type="ECO:0000256" key="6">
    <source>
        <dbReference type="SAM" id="Phobius"/>
    </source>
</evidence>
<feature type="transmembrane region" description="Helical" evidence="6">
    <location>
        <begin position="362"/>
        <end position="380"/>
    </location>
</feature>
<dbReference type="EMBL" id="JAUSUD010000002">
    <property type="protein sequence ID" value="MDQ0229290.1"/>
    <property type="molecule type" value="Genomic_DNA"/>
</dbReference>
<name>A0ABT9ZBB1_9BACI</name>
<comment type="subcellular location">
    <subcellularLocation>
        <location evidence="1">Cell membrane</location>
        <topology evidence="1">Multi-pass membrane protein</topology>
    </subcellularLocation>
</comment>